<dbReference type="InterPro" id="IPR036414">
    <property type="entry name" value="YaeB_N_sf"/>
</dbReference>
<evidence type="ECO:0000259" key="3">
    <source>
        <dbReference type="PROSITE" id="PS51668"/>
    </source>
</evidence>
<name>A0ABV9Z1I4_9HYPH</name>
<accession>A0ABV9Z1I4</accession>
<evidence type="ECO:0000256" key="2">
    <source>
        <dbReference type="ARBA" id="ARBA00033753"/>
    </source>
</evidence>
<evidence type="ECO:0000256" key="1">
    <source>
        <dbReference type="ARBA" id="ARBA00022691"/>
    </source>
</evidence>
<gene>
    <name evidence="4" type="primary">tsaA</name>
    <name evidence="4" type="ORF">ACFPFW_12630</name>
</gene>
<sequence>MQSSADIRPGEIAVDHEPTHDASVTFIGRIRTPYRERAVCPRQGKPDGPLCQIEVDSIWRPALSGLQPGQTIQVLYWMHLARRDLLVQNPRMDGDLNGTFSLRSPVRPNPIASSIVEIHAIADGVLSVRGLDCVDGTPLLDIKPVHCPKA</sequence>
<dbReference type="InterPro" id="IPR036413">
    <property type="entry name" value="YaeB-like_sf"/>
</dbReference>
<protein>
    <submittedName>
        <fullName evidence="4">tRNA (N6-threonylcarbamoyladenosine(37)-N6)-methyltransferase TrmO</fullName>
    </submittedName>
</protein>
<dbReference type="EMBL" id="JBHSJF010000006">
    <property type="protein sequence ID" value="MFC5068855.1"/>
    <property type="molecule type" value="Genomic_DNA"/>
</dbReference>
<dbReference type="InterPro" id="IPR023370">
    <property type="entry name" value="TrmO-like_N"/>
</dbReference>
<dbReference type="NCBIfam" id="TIGR00104">
    <property type="entry name" value="tRNA_TsaA"/>
    <property type="match status" value="1"/>
</dbReference>
<dbReference type="Gene3D" id="2.40.30.70">
    <property type="entry name" value="YaeB-like"/>
    <property type="match status" value="1"/>
</dbReference>
<dbReference type="PROSITE" id="PS51668">
    <property type="entry name" value="TSAA_2"/>
    <property type="match status" value="1"/>
</dbReference>
<dbReference type="Pfam" id="PF01980">
    <property type="entry name" value="TrmO_N"/>
    <property type="match status" value="1"/>
</dbReference>
<keyword evidence="1" id="KW-0949">S-adenosyl-L-methionine</keyword>
<dbReference type="RefSeq" id="WP_114955967.1">
    <property type="nucleotide sequence ID" value="NZ_JBHSJF010000006.1"/>
</dbReference>
<comment type="similarity">
    <text evidence="2">Belongs to the tRNA methyltransferase O family.</text>
</comment>
<reference evidence="5" key="1">
    <citation type="journal article" date="2019" name="Int. J. Syst. Evol. Microbiol.">
        <title>The Global Catalogue of Microorganisms (GCM) 10K type strain sequencing project: providing services to taxonomists for standard genome sequencing and annotation.</title>
        <authorList>
            <consortium name="The Broad Institute Genomics Platform"/>
            <consortium name="The Broad Institute Genome Sequencing Center for Infectious Disease"/>
            <person name="Wu L."/>
            <person name="Ma J."/>
        </authorList>
    </citation>
    <scope>NUCLEOTIDE SEQUENCE [LARGE SCALE GENOMIC DNA]</scope>
    <source>
        <strain evidence="5">CGMCC 1.16444</strain>
    </source>
</reference>
<dbReference type="CDD" id="cd09281">
    <property type="entry name" value="UPF0066"/>
    <property type="match status" value="1"/>
</dbReference>
<dbReference type="PANTHER" id="PTHR12818:SF0">
    <property type="entry name" value="TRNA (ADENINE(37)-N6)-METHYLTRANSFERASE"/>
    <property type="match status" value="1"/>
</dbReference>
<evidence type="ECO:0000313" key="4">
    <source>
        <dbReference type="EMBL" id="MFC5068855.1"/>
    </source>
</evidence>
<proteinExistence type="inferred from homology"/>
<evidence type="ECO:0000313" key="5">
    <source>
        <dbReference type="Proteomes" id="UP001595796"/>
    </source>
</evidence>
<dbReference type="InterPro" id="IPR040372">
    <property type="entry name" value="YaeB-like"/>
</dbReference>
<dbReference type="SUPFAM" id="SSF118196">
    <property type="entry name" value="YaeB-like"/>
    <property type="match status" value="1"/>
</dbReference>
<keyword evidence="5" id="KW-1185">Reference proteome</keyword>
<dbReference type="PANTHER" id="PTHR12818">
    <property type="entry name" value="TRNA (ADENINE(37)-N6)-METHYLTRANSFERASE"/>
    <property type="match status" value="1"/>
</dbReference>
<dbReference type="Proteomes" id="UP001595796">
    <property type="component" value="Unassembled WGS sequence"/>
</dbReference>
<organism evidence="4 5">
    <name type="scientific">Flaviflagellibacter deserti</name>
    <dbReference type="NCBI Taxonomy" id="2267266"/>
    <lineage>
        <taxon>Bacteria</taxon>
        <taxon>Pseudomonadati</taxon>
        <taxon>Pseudomonadota</taxon>
        <taxon>Alphaproteobacteria</taxon>
        <taxon>Hyphomicrobiales</taxon>
        <taxon>Flaviflagellibacter</taxon>
    </lineage>
</organism>
<comment type="caution">
    <text evidence="4">The sequence shown here is derived from an EMBL/GenBank/DDBJ whole genome shotgun (WGS) entry which is preliminary data.</text>
</comment>
<feature type="domain" description="TsaA-like" evidence="3">
    <location>
        <begin position="24"/>
        <end position="150"/>
    </location>
</feature>